<dbReference type="InterPro" id="IPR016024">
    <property type="entry name" value="ARM-type_fold"/>
</dbReference>
<sequence>MVRGCIVFAWDSWRLIVAGCVIAGAVHGVMSSPTNKLKRSADLQDEQEYGRPRKRRSLRQDANSMTDEAGELQDCLDELNAEPDVDMEKEDEEELPSLSTQAEITADSVEKYSELLERLVENANHRQQLEAFERDDLDVFLPQDVKMLLQALKTMEKKDWITKLEPGVLISLMSALDTQVRLGLSVDALRATAQNSKEQKVQSPKIDSRVLRRLLASLDVAICELILLYHIIRRLLLPCIDTSYATTASAPMVKDTIHGQSAERKTSGPVRVSLRANKHIREAVNRVITVVCEFIDQLATLVLSVKLADRWLLPLSSSMVELFALDHSSYATSLQQSSLAVLRSIFLQYKPHRESLLTDIVDVMIKLPRAKRTLRTVKLPNSSDSVQRISTLVVSMIQSCASSGKLGEIDTNHGPLQDSTEASPIPDAVTEEKCLQEVDTVQTVLDETRSSAQMFAQALLKACRKKTEERDNRVVLDNFVEDLLVMFVRPEWTGAEVILEVITSSLASILHANISKDVKNPDSQHSLAALNLVGKICASIKRYQKKARRKFADGDSDSAVVIEEHKSSILAAIAGKKTRSKIAISSAVIEDIALKNIVVTHLQRYGDDQGDSKKLLLLMFFSEPRSGADAAYLKQERKLWKSLWDVPTGGVNTILKAAVATNEIAFKSSLHLAVRRGFCGLFNSLLSHIMALLSKGMPSLRARVMKCLRGIVDVDPMLMAESGVQSAVQRCCSDEKPSVREAAVELIGTYVLLQPILFDRYLDVLSERVRDKGIKVRKSVCKIFKVVLTTMQADFRDGITEQELRRKSACMRCLVERIGDASEDQGVKNFIIDTFQDVWFGADLSFSRLSNAHGDFGHESNLPPGWTALAAPDDTKADNTSSGEATKFISEDGSIANSVDEAWSAYRMPTVTPASVAKSNNSKLDNSSEVVTTIVEVIHGMPNLSWFVELLKRLLENRSSTTKKYGARFTKNRLAEVAIAEDRSEKIISRLVDCLMELQEGTLLQGVSIEDGKSQFVACMTALSVFCEAKPQLLARHLETIRVYLKEDDVKTQSLSVSMINKILSVKRIPQTAAGMLENDLRLLILRSPPSVVGPSVECLSTLSRTRNKAPILLLQLLERFFLVMREYKKVKSLTGLAAEDNHSLQRALFAAGKIAGATDIDSHDELASEAKTLKIGVITEALSELYEHFIRMPGNDSCSAKAVLGMGFLFPIRPRLFLQAQQDGLLNLLLTSKPGKATLQCLVSMKELLIFEEQRVENGLAARAMNKAKSKKEQVQGDQEADASLIGNVMQAELGNVLRLSLQKVPQIRKEAIACIGALLTQGLVNPLQCIPNLVALETDRVMGVRDAAFSQLLAVYERFQSQFHTPLIKGIRDSYSFQLSVYGTATALGIDESKKEFCLYGRLYTNCLKPIKAHDFLSALVNQFTDQGSVLKQSQGKSATNSKTFSDDLKYLCYLAQILSTLPYELEDEPLYIIYLINRYVSLRLGYVPTVYMLQYLWLWSLTVVFLMHSPVLDDLRETFATTGVAPDLLEDDESDLSTVVIDEYRPLRSLAAAKLKLLQANGRIAFALALMLRLKFALKRNYQLDNEKCAIYKPSNAEAPVEAKERSPKKLLLPSVDDLCEAEDPVVLNWNLFMTAWYASRKDQKQLDIDLEESSKPRAPPKRRRRSRKAAAIKHQTLEDESDEEESFVEGFA</sequence>
<evidence type="ECO:0000256" key="7">
    <source>
        <dbReference type="SAM" id="MobiDB-lite"/>
    </source>
</evidence>
<dbReference type="InterPro" id="IPR026003">
    <property type="entry name" value="Cohesin_HEAT"/>
</dbReference>
<dbReference type="SUPFAM" id="SSF48371">
    <property type="entry name" value="ARM repeat"/>
    <property type="match status" value="1"/>
</dbReference>
<dbReference type="Pfam" id="PF12765">
    <property type="entry name" value="Cohesin_HEAT"/>
    <property type="match status" value="1"/>
</dbReference>
<feature type="region of interest" description="Disordered" evidence="7">
    <location>
        <begin position="1652"/>
        <end position="1696"/>
    </location>
</feature>
<feature type="domain" description="Sister chromatid cohesion C-terminal" evidence="8">
    <location>
        <begin position="1289"/>
        <end position="1481"/>
    </location>
</feature>
<dbReference type="InterPro" id="IPR011989">
    <property type="entry name" value="ARM-like"/>
</dbReference>
<dbReference type="EMBL" id="BSXW01000046">
    <property type="protein sequence ID" value="GMF10542.1"/>
    <property type="molecule type" value="Genomic_DNA"/>
</dbReference>
<evidence type="ECO:0000313" key="10">
    <source>
        <dbReference type="Proteomes" id="UP001165083"/>
    </source>
</evidence>
<feature type="region of interest" description="Disordered" evidence="7">
    <location>
        <begin position="33"/>
        <end position="69"/>
    </location>
</feature>
<comment type="subcellular location">
    <subcellularLocation>
        <location evidence="1 6">Nucleus</location>
    </subcellularLocation>
</comment>
<dbReference type="OrthoDB" id="418242at2759"/>
<protein>
    <recommendedName>
        <fullName evidence="6">Sister chromatid cohesion protein</fullName>
    </recommendedName>
</protein>
<evidence type="ECO:0000256" key="1">
    <source>
        <dbReference type="ARBA" id="ARBA00004123"/>
    </source>
</evidence>
<dbReference type="GO" id="GO:0061775">
    <property type="term" value="F:cohesin loader activity"/>
    <property type="evidence" value="ECO:0007669"/>
    <property type="project" value="InterPro"/>
</dbReference>
<keyword evidence="10" id="KW-1185">Reference proteome</keyword>
<dbReference type="CDD" id="cd23958">
    <property type="entry name" value="SCC2"/>
    <property type="match status" value="1"/>
</dbReference>
<dbReference type="Proteomes" id="UP001165083">
    <property type="component" value="Unassembled WGS sequence"/>
</dbReference>
<evidence type="ECO:0000256" key="3">
    <source>
        <dbReference type="ARBA" id="ARBA00022737"/>
    </source>
</evidence>
<gene>
    <name evidence="9" type="ORF">Plil01_000133700</name>
</gene>
<keyword evidence="4 6" id="KW-0539">Nucleus</keyword>
<keyword evidence="3 6" id="KW-0677">Repeat</keyword>
<organism evidence="9 10">
    <name type="scientific">Phytophthora lilii</name>
    <dbReference type="NCBI Taxonomy" id="2077276"/>
    <lineage>
        <taxon>Eukaryota</taxon>
        <taxon>Sar</taxon>
        <taxon>Stramenopiles</taxon>
        <taxon>Oomycota</taxon>
        <taxon>Peronosporomycetes</taxon>
        <taxon>Peronosporales</taxon>
        <taxon>Peronosporaceae</taxon>
        <taxon>Phytophthora</taxon>
    </lineage>
</organism>
<evidence type="ECO:0000256" key="6">
    <source>
        <dbReference type="RuleBase" id="RU364107"/>
    </source>
</evidence>
<dbReference type="PANTHER" id="PTHR21704">
    <property type="entry name" value="NIPPED-B-LIKE PROTEIN DELANGIN SCC2-RELATED"/>
    <property type="match status" value="1"/>
</dbReference>
<accession>A0A9W6TD58</accession>
<evidence type="ECO:0000313" key="9">
    <source>
        <dbReference type="EMBL" id="GMF10542.1"/>
    </source>
</evidence>
<evidence type="ECO:0000256" key="4">
    <source>
        <dbReference type="ARBA" id="ARBA00023242"/>
    </source>
</evidence>
<dbReference type="GO" id="GO:1990414">
    <property type="term" value="P:replication-born double-strand break repair via sister chromatid exchange"/>
    <property type="evidence" value="ECO:0007669"/>
    <property type="project" value="TreeGrafter"/>
</dbReference>
<dbReference type="GO" id="GO:0071169">
    <property type="term" value="P:establishment of protein localization to chromatin"/>
    <property type="evidence" value="ECO:0007669"/>
    <property type="project" value="TreeGrafter"/>
</dbReference>
<dbReference type="GO" id="GO:0010468">
    <property type="term" value="P:regulation of gene expression"/>
    <property type="evidence" value="ECO:0007669"/>
    <property type="project" value="InterPro"/>
</dbReference>
<feature type="compositionally biased region" description="Acidic residues" evidence="7">
    <location>
        <begin position="1682"/>
        <end position="1696"/>
    </location>
</feature>
<dbReference type="InterPro" id="IPR024986">
    <property type="entry name" value="Nipped-B_C"/>
</dbReference>
<dbReference type="GO" id="GO:0140588">
    <property type="term" value="P:chromatin looping"/>
    <property type="evidence" value="ECO:0007669"/>
    <property type="project" value="InterPro"/>
</dbReference>
<proteinExistence type="inferred from homology"/>
<dbReference type="GO" id="GO:0034087">
    <property type="term" value="P:establishment of mitotic sister chromatid cohesion"/>
    <property type="evidence" value="ECO:0007669"/>
    <property type="project" value="TreeGrafter"/>
</dbReference>
<dbReference type="GO" id="GO:0090694">
    <property type="term" value="C:Scc2-Scc4 cohesin loading complex"/>
    <property type="evidence" value="ECO:0007669"/>
    <property type="project" value="TreeGrafter"/>
</dbReference>
<comment type="similarity">
    <text evidence="2 6">Belongs to the SCC2/Nipped-B family.</text>
</comment>
<evidence type="ECO:0000256" key="5">
    <source>
        <dbReference type="ARBA" id="ARBA00023306"/>
    </source>
</evidence>
<comment type="caution">
    <text evidence="9">The sequence shown here is derived from an EMBL/GenBank/DDBJ whole genome shotgun (WGS) entry which is preliminary data.</text>
</comment>
<keyword evidence="5 6" id="KW-0131">Cell cycle</keyword>
<dbReference type="PANTHER" id="PTHR21704:SF18">
    <property type="entry name" value="NIPPED-B-LIKE PROTEIN"/>
    <property type="match status" value="1"/>
</dbReference>
<dbReference type="GO" id="GO:0003682">
    <property type="term" value="F:chromatin binding"/>
    <property type="evidence" value="ECO:0007669"/>
    <property type="project" value="TreeGrafter"/>
</dbReference>
<feature type="compositionally biased region" description="Basic residues" evidence="7">
    <location>
        <begin position="1662"/>
        <end position="1675"/>
    </location>
</feature>
<dbReference type="InterPro" id="IPR033031">
    <property type="entry name" value="Scc2/Nipped-B"/>
</dbReference>
<evidence type="ECO:0000259" key="8">
    <source>
        <dbReference type="Pfam" id="PF12830"/>
    </source>
</evidence>
<dbReference type="Gene3D" id="1.25.10.10">
    <property type="entry name" value="Leucine-rich Repeat Variant"/>
    <property type="match status" value="2"/>
</dbReference>
<reference evidence="9" key="1">
    <citation type="submission" date="2023-04" db="EMBL/GenBank/DDBJ databases">
        <title>Phytophthora lilii NBRC 32176.</title>
        <authorList>
            <person name="Ichikawa N."/>
            <person name="Sato H."/>
            <person name="Tonouchi N."/>
        </authorList>
    </citation>
    <scope>NUCLEOTIDE SEQUENCE</scope>
    <source>
        <strain evidence="9">NBRC 32176</strain>
    </source>
</reference>
<name>A0A9W6TD58_9STRA</name>
<dbReference type="Pfam" id="PF12830">
    <property type="entry name" value="Nipped-B_C"/>
    <property type="match status" value="1"/>
</dbReference>
<evidence type="ECO:0000256" key="2">
    <source>
        <dbReference type="ARBA" id="ARBA00009252"/>
    </source>
</evidence>